<organism evidence="1 2">
    <name type="scientific">Artemisia annua</name>
    <name type="common">Sweet wormwood</name>
    <dbReference type="NCBI Taxonomy" id="35608"/>
    <lineage>
        <taxon>Eukaryota</taxon>
        <taxon>Viridiplantae</taxon>
        <taxon>Streptophyta</taxon>
        <taxon>Embryophyta</taxon>
        <taxon>Tracheophyta</taxon>
        <taxon>Spermatophyta</taxon>
        <taxon>Magnoliopsida</taxon>
        <taxon>eudicotyledons</taxon>
        <taxon>Gunneridae</taxon>
        <taxon>Pentapetalae</taxon>
        <taxon>asterids</taxon>
        <taxon>campanulids</taxon>
        <taxon>Asterales</taxon>
        <taxon>Asteraceae</taxon>
        <taxon>Asteroideae</taxon>
        <taxon>Anthemideae</taxon>
        <taxon>Artemisiinae</taxon>
        <taxon>Artemisia</taxon>
    </lineage>
</organism>
<dbReference type="EMBL" id="PKPP01008764">
    <property type="protein sequence ID" value="PWA49837.1"/>
    <property type="molecule type" value="Genomic_DNA"/>
</dbReference>
<dbReference type="OrthoDB" id="689430at2759"/>
<comment type="caution">
    <text evidence="1">The sequence shown here is derived from an EMBL/GenBank/DDBJ whole genome shotgun (WGS) entry which is preliminary data.</text>
</comment>
<dbReference type="Proteomes" id="UP000245207">
    <property type="component" value="Unassembled WGS sequence"/>
</dbReference>
<sequence>MGLQETMSHDDTHYLIQSLWKSNTFGHYTKKADGKSGGIIAIWDPNYFSSTTSMDGDGFVAIIGNWIDLDENCLLIVVYTTDHVLIGLIDLDENCLLIVIGNGCDTRFWSDNWLGGSPLKVDFPRLFRLDSNPHCLVCDRSPTFHPLASTQVVPDNHVTDIGPSRHTGLEFHWAWRRPIRSVPEFDELTSLCLDFPSFATQHQELGSMQKGVRYEKVYQV</sequence>
<gene>
    <name evidence="1" type="ORF">CTI12_AA434360</name>
</gene>
<proteinExistence type="predicted"/>
<protein>
    <submittedName>
        <fullName evidence="1">Uncharacterized protein</fullName>
    </submittedName>
</protein>
<dbReference type="PANTHER" id="PTHR36617">
    <property type="entry name" value="PROTEIN, PUTATIVE-RELATED"/>
    <property type="match status" value="1"/>
</dbReference>
<keyword evidence="2" id="KW-1185">Reference proteome</keyword>
<dbReference type="PANTHER" id="PTHR36617:SF15">
    <property type="entry name" value="REVERSE TRANSCRIPTASE ZINC-BINDING DOMAIN-CONTAINING PROTEIN"/>
    <property type="match status" value="1"/>
</dbReference>
<evidence type="ECO:0000313" key="1">
    <source>
        <dbReference type="EMBL" id="PWA49837.1"/>
    </source>
</evidence>
<reference evidence="1 2" key="1">
    <citation type="journal article" date="2018" name="Mol. Plant">
        <title>The genome of Artemisia annua provides insight into the evolution of Asteraceae family and artemisinin biosynthesis.</title>
        <authorList>
            <person name="Shen Q."/>
            <person name="Zhang L."/>
            <person name="Liao Z."/>
            <person name="Wang S."/>
            <person name="Yan T."/>
            <person name="Shi P."/>
            <person name="Liu M."/>
            <person name="Fu X."/>
            <person name="Pan Q."/>
            <person name="Wang Y."/>
            <person name="Lv Z."/>
            <person name="Lu X."/>
            <person name="Zhang F."/>
            <person name="Jiang W."/>
            <person name="Ma Y."/>
            <person name="Chen M."/>
            <person name="Hao X."/>
            <person name="Li L."/>
            <person name="Tang Y."/>
            <person name="Lv G."/>
            <person name="Zhou Y."/>
            <person name="Sun X."/>
            <person name="Brodelius P.E."/>
            <person name="Rose J.K.C."/>
            <person name="Tang K."/>
        </authorList>
    </citation>
    <scope>NUCLEOTIDE SEQUENCE [LARGE SCALE GENOMIC DNA]</scope>
    <source>
        <strain evidence="2">cv. Huhao1</strain>
        <tissue evidence="1">Leaf</tissue>
    </source>
</reference>
<name>A0A2U1LLF6_ARTAN</name>
<dbReference type="AlphaFoldDB" id="A0A2U1LLF6"/>
<evidence type="ECO:0000313" key="2">
    <source>
        <dbReference type="Proteomes" id="UP000245207"/>
    </source>
</evidence>
<accession>A0A2U1LLF6</accession>